<proteinExistence type="predicted"/>
<keyword evidence="4" id="KW-1185">Reference proteome</keyword>
<dbReference type="STRING" id="42249.A0A317SNL7"/>
<evidence type="ECO:0000313" key="3">
    <source>
        <dbReference type="EMBL" id="PWW76042.1"/>
    </source>
</evidence>
<dbReference type="CDD" id="cd23807">
    <property type="entry name" value="UEV_UBE2V"/>
    <property type="match status" value="1"/>
</dbReference>
<dbReference type="PROSITE" id="PS50127">
    <property type="entry name" value="UBC_2"/>
    <property type="match status" value="1"/>
</dbReference>
<comment type="caution">
    <text evidence="3">The sequence shown here is derived from an EMBL/GenBank/DDBJ whole genome shotgun (WGS) entry which is preliminary data.</text>
</comment>
<dbReference type="GO" id="GO:0006301">
    <property type="term" value="P:DNA damage tolerance"/>
    <property type="evidence" value="ECO:0007669"/>
    <property type="project" value="UniProtKB-ARBA"/>
</dbReference>
<dbReference type="Proteomes" id="UP000246991">
    <property type="component" value="Unassembled WGS sequence"/>
</dbReference>
<keyword evidence="1" id="KW-0833">Ubl conjugation pathway</keyword>
<dbReference type="InterPro" id="IPR016135">
    <property type="entry name" value="UBQ-conjugating_enzyme/RWD"/>
</dbReference>
<reference evidence="3 4" key="1">
    <citation type="submission" date="2018-03" db="EMBL/GenBank/DDBJ databases">
        <title>Genomes of Pezizomycetes fungi and the evolution of truffles.</title>
        <authorList>
            <person name="Murat C."/>
            <person name="Payen T."/>
            <person name="Noel B."/>
            <person name="Kuo A."/>
            <person name="Martin F.M."/>
        </authorList>
    </citation>
    <scope>NUCLEOTIDE SEQUENCE [LARGE SCALE GENOMIC DNA]</scope>
    <source>
        <strain evidence="3">091103-1</strain>
    </source>
</reference>
<evidence type="ECO:0000259" key="2">
    <source>
        <dbReference type="PROSITE" id="PS50127"/>
    </source>
</evidence>
<dbReference type="PANTHER" id="PTHR24068">
    <property type="entry name" value="UBIQUITIN-CONJUGATING ENZYME E2"/>
    <property type="match status" value="1"/>
</dbReference>
<dbReference type="Gene3D" id="3.10.110.10">
    <property type="entry name" value="Ubiquitin Conjugating Enzyme"/>
    <property type="match status" value="1"/>
</dbReference>
<evidence type="ECO:0000313" key="4">
    <source>
        <dbReference type="Proteomes" id="UP000246991"/>
    </source>
</evidence>
<dbReference type="SUPFAM" id="SSF54495">
    <property type="entry name" value="UBC-like"/>
    <property type="match status" value="1"/>
</dbReference>
<sequence>MVAKVPRNFRLLEELEKGEKGLGADGCSYGLQDGDDVMMSNWNATILGPPHSTHENRIYSLKIHCGDSYPDEPPVVHFISKINLPGVDPNNGRVDLLKLGRVSQWNRDNTMEKILVALREHMASPNNRKVHQPPEGTTF</sequence>
<dbReference type="InterPro" id="IPR000608">
    <property type="entry name" value="UBC"/>
</dbReference>
<dbReference type="AlphaFoldDB" id="A0A317SNL7"/>
<name>A0A317SNL7_9PEZI</name>
<dbReference type="OrthoDB" id="6508832at2759"/>
<gene>
    <name evidence="3" type="ORF">C7212DRAFT_194713</name>
</gene>
<dbReference type="SMART" id="SM00212">
    <property type="entry name" value="UBCc"/>
    <property type="match status" value="1"/>
</dbReference>
<accession>A0A317SNL7</accession>
<dbReference type="EMBL" id="PYWC01000039">
    <property type="protein sequence ID" value="PWW76042.1"/>
    <property type="molecule type" value="Genomic_DNA"/>
</dbReference>
<organism evidence="3 4">
    <name type="scientific">Tuber magnatum</name>
    <name type="common">white Piedmont truffle</name>
    <dbReference type="NCBI Taxonomy" id="42249"/>
    <lineage>
        <taxon>Eukaryota</taxon>
        <taxon>Fungi</taxon>
        <taxon>Dikarya</taxon>
        <taxon>Ascomycota</taxon>
        <taxon>Pezizomycotina</taxon>
        <taxon>Pezizomycetes</taxon>
        <taxon>Pezizales</taxon>
        <taxon>Tuberaceae</taxon>
        <taxon>Tuber</taxon>
    </lineage>
</organism>
<feature type="domain" description="UBC core" evidence="2">
    <location>
        <begin position="6"/>
        <end position="139"/>
    </location>
</feature>
<evidence type="ECO:0000256" key="1">
    <source>
        <dbReference type="ARBA" id="ARBA00022786"/>
    </source>
</evidence>
<dbReference type="Pfam" id="PF00179">
    <property type="entry name" value="UQ_con"/>
    <property type="match status" value="1"/>
</dbReference>
<protein>
    <submittedName>
        <fullName evidence="3">UBC-like protein</fullName>
    </submittedName>
</protein>
<dbReference type="FunFam" id="3.10.110.10:FF:000026">
    <property type="entry name" value="Ubiquitin-conjugating enzyme E2 variant"/>
    <property type="match status" value="1"/>
</dbReference>